<feature type="region of interest" description="Disordered" evidence="1">
    <location>
        <begin position="30"/>
        <end position="122"/>
    </location>
</feature>
<sequence>MQIEHFHMTKVFLSATLSFGILLPAHAEKQPASLSEKPMISLEKSQGSGHQQPRPVADNKFGVGLTGSDEKLLNSLDNSSLMDYQDTAPQQAIKRDQYQPASGNSSQDKTPNNKQGLRKDSELLLIKSLEETLVEDLKN</sequence>
<protein>
    <submittedName>
        <fullName evidence="2">Uncharacterized protein</fullName>
    </submittedName>
</protein>
<dbReference type="AlphaFoldDB" id="A0A2V1H0A8"/>
<gene>
    <name evidence="2" type="ORF">DC094_03525</name>
</gene>
<evidence type="ECO:0000256" key="1">
    <source>
        <dbReference type="SAM" id="MobiDB-lite"/>
    </source>
</evidence>
<comment type="caution">
    <text evidence="2">The sequence shown here is derived from an EMBL/GenBank/DDBJ whole genome shotgun (WGS) entry which is preliminary data.</text>
</comment>
<proteinExistence type="predicted"/>
<feature type="compositionally biased region" description="Polar residues" evidence="1">
    <location>
        <begin position="99"/>
        <end position="115"/>
    </location>
</feature>
<evidence type="ECO:0000313" key="3">
    <source>
        <dbReference type="Proteomes" id="UP000244906"/>
    </source>
</evidence>
<dbReference type="Proteomes" id="UP000244906">
    <property type="component" value="Unassembled WGS sequence"/>
</dbReference>
<evidence type="ECO:0000313" key="2">
    <source>
        <dbReference type="EMBL" id="PVZ72099.1"/>
    </source>
</evidence>
<organism evidence="2 3">
    <name type="scientific">Pelagibaculum spongiae</name>
    <dbReference type="NCBI Taxonomy" id="2080658"/>
    <lineage>
        <taxon>Bacteria</taxon>
        <taxon>Pseudomonadati</taxon>
        <taxon>Pseudomonadota</taxon>
        <taxon>Gammaproteobacteria</taxon>
        <taxon>Oceanospirillales</taxon>
        <taxon>Pelagibaculum</taxon>
    </lineage>
</organism>
<name>A0A2V1H0A8_9GAMM</name>
<reference evidence="2 3" key="1">
    <citation type="submission" date="2018-04" db="EMBL/GenBank/DDBJ databases">
        <title>Thalassorhabdus spongiae gen. nov., sp. nov., isolated from a marine sponge in South-West Iceland.</title>
        <authorList>
            <person name="Knobloch S."/>
            <person name="Daussin A."/>
            <person name="Johannsson R."/>
            <person name="Marteinsson V.T."/>
        </authorList>
    </citation>
    <scope>NUCLEOTIDE SEQUENCE [LARGE SCALE GENOMIC DNA]</scope>
    <source>
        <strain evidence="2 3">Hp12</strain>
    </source>
</reference>
<accession>A0A2V1H0A8</accession>
<keyword evidence="3" id="KW-1185">Reference proteome</keyword>
<dbReference type="EMBL" id="QDDL01000001">
    <property type="protein sequence ID" value="PVZ72099.1"/>
    <property type="molecule type" value="Genomic_DNA"/>
</dbReference>
<dbReference type="RefSeq" id="WP_133245458.1">
    <property type="nucleotide sequence ID" value="NZ_CAWNYD010000001.1"/>
</dbReference>